<evidence type="ECO:0000313" key="5">
    <source>
        <dbReference type="Proteomes" id="UP000069135"/>
    </source>
</evidence>
<name>A0A0S1SKJ3_9BACT</name>
<dbReference type="STRING" id="1735162.PeribacterB2_0407"/>
<dbReference type="EMBL" id="CP013065">
    <property type="protein sequence ID" value="ALM13100.1"/>
    <property type="molecule type" value="Genomic_DNA"/>
</dbReference>
<accession>A0A0S1SUS6</accession>
<dbReference type="InterPro" id="IPR001119">
    <property type="entry name" value="SLH_dom"/>
</dbReference>
<evidence type="ECO:0000256" key="2">
    <source>
        <dbReference type="SAM" id="SignalP"/>
    </source>
</evidence>
<dbReference type="PROSITE" id="PS51272">
    <property type="entry name" value="SLH"/>
    <property type="match status" value="2"/>
</dbReference>
<proteinExistence type="predicted"/>
<feature type="domain" description="SLH" evidence="3">
    <location>
        <begin position="546"/>
        <end position="615"/>
    </location>
</feature>
<reference evidence="4 5" key="2">
    <citation type="journal article" date="2016" name="PeerJ">
        <title>Analysis of five complete genome sequences for members of the class Peribacteria in the recently recognized Peregrinibacteria bacterial phylum.</title>
        <authorList>
            <person name="Anantharaman K."/>
            <person name="Brown C.T."/>
            <person name="Burstein D."/>
            <person name="Castelle C.J."/>
            <person name="Probst A.J."/>
            <person name="Thomas B.C."/>
            <person name="Williams K.H."/>
            <person name="Banfield J.F."/>
        </authorList>
    </citation>
    <scope>NUCLEOTIDE SEQUENCE [LARGE SCALE GENOMIC DNA]</scope>
    <source>
        <strain evidence="4">RIFOXYD1_FULL_PER-ii_59_16</strain>
    </source>
</reference>
<evidence type="ECO:0000259" key="3">
    <source>
        <dbReference type="PROSITE" id="PS51272"/>
    </source>
</evidence>
<evidence type="ECO:0000313" key="4">
    <source>
        <dbReference type="EMBL" id="ALM13100.1"/>
    </source>
</evidence>
<feature type="region of interest" description="Disordered" evidence="1">
    <location>
        <begin position="492"/>
        <end position="513"/>
    </location>
</feature>
<accession>A0A0S1SRU1</accession>
<feature type="compositionally biased region" description="Gly residues" evidence="1">
    <location>
        <begin position="498"/>
        <end position="508"/>
    </location>
</feature>
<accession>A0A0S1SKJ3</accession>
<reference evidence="5" key="1">
    <citation type="submission" date="2015-10" db="EMBL/GenBank/DDBJ databases">
        <title>Analysis of five complete genome sequences for members of the class Peribacteria in the recently recognized Peregrinibacteria bacterial phylum.</title>
        <authorList>
            <person name="Anantharaman K."/>
            <person name="Brown C.T."/>
            <person name="Burstein D."/>
            <person name="Castelle C.J."/>
            <person name="Probst A.J."/>
            <person name="Thomas B.C."/>
            <person name="Williams K.H."/>
            <person name="Banfield J.F."/>
        </authorList>
    </citation>
    <scope>NUCLEOTIDE SEQUENCE [LARGE SCALE GENOMIC DNA]</scope>
</reference>
<feature type="chain" id="PRO_5009797868" evidence="2">
    <location>
        <begin position="33"/>
        <end position="730"/>
    </location>
</feature>
<dbReference type="AlphaFoldDB" id="A0A0S1SKJ3"/>
<sequence>MKTSFLLVRRRIAVSSITLLLASLVGSPAALAASRFWRGQMNNSNQYENPANWSATDGGDGGAEAPTASDNVYFMRNSTGSSLIGQNVWLKSHAYMKGLVINQNMTGSILLGTGSLNVGSDGIRMGSGRLIANTGNISGSGSFTQTGGIVRLGAMNLSLSGSLSITKGAGSSYTEVTSTGTIVFSGRSADQNLTLGSTIVGSLKNLTVNNTAGGTSDDINVDASFLALSGALLITQGNLNLEAADVALLVESGITIADNAQATLTMGSGNLTMSGHLVIGAEGRLNLTADNTFTLNGINQNFDTNNHPINNITIGSSGTATLTSDQSVTGTLQVNTGSTLSLGTYTVYATGATIINYGTITEGTGYISHTSSNVLITDANYAEDDTLTPGYVYFTVTDSDENIDGTAQDTMAITVTASTGDSEPVTLTETTNTSGIFRGSILATSSTNYVASDGALEITSTATVSFTYTDAQDTSDTGSDSATLTITASSASSASTATGGGGRRGGGSVLSASVATQTSQSSASVTAAGGDLPQVRGNLSVVIVGKTVVFRDVPVSQWFAPYVLALVQAGVINGYRDAGGNPTGEFKPGNSVTYAEIAKMAVEAAGLEPKNVTPQIRSARGQWSAGYIAALEDLGLSVFSSSSLDVNAPAPRGAVLQIILEAFGETILVPQGGVYSDVSAGSAHAGAIESATAAGIVSGDDGRSTFRPNASVNRAETSKIVRNAMLKLGE</sequence>
<accession>A0A0S1SQG1</accession>
<dbReference type="KEGG" id="prf:PeribacterA2_0408"/>
<organism evidence="4 5">
    <name type="scientific">Candidatus Peribacter riflensis</name>
    <dbReference type="NCBI Taxonomy" id="1735162"/>
    <lineage>
        <taxon>Bacteria</taxon>
        <taxon>Candidatus Peregrinibacteriota</taxon>
        <taxon>Candidatus Peribacteria</taxon>
        <taxon>Candidatus Peribacterales</taxon>
        <taxon>Candidatus Peribacteraceae</taxon>
        <taxon>Candidatus Peribacter</taxon>
    </lineage>
</organism>
<feature type="domain" description="SLH" evidence="3">
    <location>
        <begin position="671"/>
        <end position="730"/>
    </location>
</feature>
<dbReference type="Pfam" id="PF00395">
    <property type="entry name" value="SLH"/>
    <property type="match status" value="2"/>
</dbReference>
<gene>
    <name evidence="4" type="ORF">PeribacterD1_0408</name>
</gene>
<feature type="signal peptide" evidence="2">
    <location>
        <begin position="1"/>
        <end position="32"/>
    </location>
</feature>
<protein>
    <submittedName>
        <fullName evidence="4">YALI0F21450p</fullName>
    </submittedName>
</protein>
<dbReference type="Proteomes" id="UP000069135">
    <property type="component" value="Chromosome"/>
</dbReference>
<accession>A0A0S1SGN8</accession>
<keyword evidence="2" id="KW-0732">Signal</keyword>
<evidence type="ECO:0000256" key="1">
    <source>
        <dbReference type="SAM" id="MobiDB-lite"/>
    </source>
</evidence>